<dbReference type="EMBL" id="UAVY01000010">
    <property type="protein sequence ID" value="SQB40506.1"/>
    <property type="molecule type" value="Genomic_DNA"/>
</dbReference>
<organism evidence="2 3">
    <name type="scientific">Citrobacter koseri</name>
    <name type="common">Citrobacter diversus</name>
    <dbReference type="NCBI Taxonomy" id="545"/>
    <lineage>
        <taxon>Bacteria</taxon>
        <taxon>Pseudomonadati</taxon>
        <taxon>Pseudomonadota</taxon>
        <taxon>Gammaproteobacteria</taxon>
        <taxon>Enterobacterales</taxon>
        <taxon>Enterobacteriaceae</taxon>
        <taxon>Citrobacter</taxon>
    </lineage>
</organism>
<proteinExistence type="predicted"/>
<evidence type="ECO:0000313" key="2">
    <source>
        <dbReference type="EMBL" id="SQB40506.1"/>
    </source>
</evidence>
<protein>
    <submittedName>
        <fullName evidence="2">Uncharacterized protein</fullName>
    </submittedName>
</protein>
<sequence>MPGDAALTGHAMCSSRRPDKAFTPPSGIMSGGAASGPAVYGFLSRKGEGLGEGGSHAVPHPSPLG</sequence>
<evidence type="ECO:0000256" key="1">
    <source>
        <dbReference type="SAM" id="MobiDB-lite"/>
    </source>
</evidence>
<gene>
    <name evidence="2" type="ORF">NCTC10786_05611</name>
</gene>
<feature type="region of interest" description="Disordered" evidence="1">
    <location>
        <begin position="1"/>
        <end position="30"/>
    </location>
</feature>
<name>A0A2X2WHH4_CITKO</name>
<reference evidence="2 3" key="1">
    <citation type="submission" date="2018-06" db="EMBL/GenBank/DDBJ databases">
        <authorList>
            <consortium name="Pathogen Informatics"/>
            <person name="Doyle S."/>
        </authorList>
    </citation>
    <scope>NUCLEOTIDE SEQUENCE [LARGE SCALE GENOMIC DNA]</scope>
    <source>
        <strain evidence="2 3">NCTC10786</strain>
    </source>
</reference>
<accession>A0A2X2WHH4</accession>
<evidence type="ECO:0000313" key="3">
    <source>
        <dbReference type="Proteomes" id="UP000251584"/>
    </source>
</evidence>
<feature type="region of interest" description="Disordered" evidence="1">
    <location>
        <begin position="44"/>
        <end position="65"/>
    </location>
</feature>
<dbReference type="AlphaFoldDB" id="A0A2X2WHH4"/>
<dbReference type="Proteomes" id="UP000251584">
    <property type="component" value="Unassembled WGS sequence"/>
</dbReference>